<dbReference type="GO" id="GO:0005829">
    <property type="term" value="C:cytosol"/>
    <property type="evidence" value="ECO:0007669"/>
    <property type="project" value="TreeGrafter"/>
</dbReference>
<dbReference type="GO" id="GO:0009691">
    <property type="term" value="P:cytokinin biosynthetic process"/>
    <property type="evidence" value="ECO:0007669"/>
    <property type="project" value="UniProtKB-UniRule"/>
</dbReference>
<dbReference type="PANTHER" id="PTHR43393">
    <property type="entry name" value="CYTOKININ RIBOSIDE 5'-MONOPHOSPHATE PHOSPHORIBOHYDROLASE"/>
    <property type="match status" value="1"/>
</dbReference>
<dbReference type="Gene3D" id="3.40.50.450">
    <property type="match status" value="1"/>
</dbReference>
<evidence type="ECO:0000313" key="4">
    <source>
        <dbReference type="Proteomes" id="UP000293874"/>
    </source>
</evidence>
<comment type="catalytic activity">
    <reaction evidence="1">
        <text>AMP + H2O = D-ribose 5-phosphate + adenine</text>
        <dbReference type="Rhea" id="RHEA:20129"/>
        <dbReference type="ChEBI" id="CHEBI:15377"/>
        <dbReference type="ChEBI" id="CHEBI:16708"/>
        <dbReference type="ChEBI" id="CHEBI:78346"/>
        <dbReference type="ChEBI" id="CHEBI:456215"/>
        <dbReference type="EC" id="3.2.2.4"/>
    </reaction>
</comment>
<keyword evidence="4" id="KW-1185">Reference proteome</keyword>
<proteinExistence type="inferred from homology"/>
<comment type="similarity">
    <text evidence="2">Belongs to the LOG family.</text>
</comment>
<dbReference type="NCBIfam" id="TIGR00730">
    <property type="entry name" value="Rossman fold protein, TIGR00730 family"/>
    <property type="match status" value="1"/>
</dbReference>
<keyword evidence="2" id="KW-0203">Cytokinin biosynthesis</keyword>
<evidence type="ECO:0000313" key="3">
    <source>
        <dbReference type="EMBL" id="RZS71530.1"/>
    </source>
</evidence>
<dbReference type="GO" id="GO:0008714">
    <property type="term" value="F:AMP nucleosidase activity"/>
    <property type="evidence" value="ECO:0007669"/>
    <property type="project" value="UniProtKB-EC"/>
</dbReference>
<keyword evidence="2" id="KW-0378">Hydrolase</keyword>
<name>A0A4Q7MWU3_9BACT</name>
<dbReference type="Pfam" id="PF03641">
    <property type="entry name" value="Lysine_decarbox"/>
    <property type="match status" value="1"/>
</dbReference>
<dbReference type="EMBL" id="SGXA01000002">
    <property type="protein sequence ID" value="RZS71530.1"/>
    <property type="molecule type" value="Genomic_DNA"/>
</dbReference>
<dbReference type="InterPro" id="IPR031100">
    <property type="entry name" value="LOG_fam"/>
</dbReference>
<evidence type="ECO:0000256" key="2">
    <source>
        <dbReference type="RuleBase" id="RU363015"/>
    </source>
</evidence>
<dbReference type="EC" id="3.2.2.n1" evidence="2"/>
<evidence type="ECO:0000256" key="1">
    <source>
        <dbReference type="ARBA" id="ARBA00000274"/>
    </source>
</evidence>
<dbReference type="PANTHER" id="PTHR43393:SF2">
    <property type="entry name" value="CYTOKININ RIBOSIDE 5'-MONOPHOSPHATE PHOSPHORIBOHYDROLASE"/>
    <property type="match status" value="1"/>
</dbReference>
<comment type="caution">
    <text evidence="3">The sequence shown here is derived from an EMBL/GenBank/DDBJ whole genome shotgun (WGS) entry which is preliminary data.</text>
</comment>
<protein>
    <recommendedName>
        <fullName evidence="2">Cytokinin riboside 5'-monophosphate phosphoribohydrolase</fullName>
        <ecNumber evidence="2">3.2.2.n1</ecNumber>
    </recommendedName>
</protein>
<organism evidence="3 4">
    <name type="scientific">Pseudobacter ginsenosidimutans</name>
    <dbReference type="NCBI Taxonomy" id="661488"/>
    <lineage>
        <taxon>Bacteria</taxon>
        <taxon>Pseudomonadati</taxon>
        <taxon>Bacteroidota</taxon>
        <taxon>Chitinophagia</taxon>
        <taxon>Chitinophagales</taxon>
        <taxon>Chitinophagaceae</taxon>
        <taxon>Pseudobacter</taxon>
    </lineage>
</organism>
<dbReference type="InterPro" id="IPR005269">
    <property type="entry name" value="LOG"/>
</dbReference>
<dbReference type="Proteomes" id="UP000293874">
    <property type="component" value="Unassembled WGS sequence"/>
</dbReference>
<accession>A0A4Q7MWU3</accession>
<dbReference type="RefSeq" id="WP_130542026.1">
    <property type="nucleotide sequence ID" value="NZ_CP042431.1"/>
</dbReference>
<dbReference type="OrthoDB" id="9801098at2"/>
<reference evidence="3 4" key="1">
    <citation type="submission" date="2019-02" db="EMBL/GenBank/DDBJ databases">
        <title>Genomic Encyclopedia of Type Strains, Phase IV (KMG-IV): sequencing the most valuable type-strain genomes for metagenomic binning, comparative biology and taxonomic classification.</title>
        <authorList>
            <person name="Goeker M."/>
        </authorList>
    </citation>
    <scope>NUCLEOTIDE SEQUENCE [LARGE SCALE GENOMIC DNA]</scope>
    <source>
        <strain evidence="3 4">DSM 18116</strain>
    </source>
</reference>
<gene>
    <name evidence="3" type="ORF">EV199_3435</name>
</gene>
<dbReference type="AlphaFoldDB" id="A0A4Q7MWU3"/>
<sequence>MEAASAKKRQVVPIIPPKEHVYLDGPKSRGYELKFIWKVAMQFLKSFRTLHFVGPCITVFGSARFKEDHPYYKVARDFGQRIGELGFTTMTGGGPGIMEAANRGAFEHGYQSVGCNIMLPFEQHANPYLHKSLMFEHFFVRKVVMVKYSYAFIILPGGFGTMDEFFETLTLVQTQTITQFPIVLFGKVYHQELWDYLEFMAEQGTIAKEDLNLVLLTDDMDEAMHHIRSYITSNFKVKPRKRQWWLLEKK</sequence>
<dbReference type="InterPro" id="IPR052341">
    <property type="entry name" value="LOG_family_nucleotidases"/>
</dbReference>
<dbReference type="SUPFAM" id="SSF102405">
    <property type="entry name" value="MCP/YpsA-like"/>
    <property type="match status" value="1"/>
</dbReference>